<dbReference type="CDD" id="cd06257">
    <property type="entry name" value="DnaJ"/>
    <property type="match status" value="1"/>
</dbReference>
<dbReference type="Proteomes" id="UP000017118">
    <property type="component" value="Chromosome"/>
</dbReference>
<evidence type="ECO:0000313" key="6">
    <source>
        <dbReference type="EMBL" id="AGX43133.1"/>
    </source>
</evidence>
<keyword evidence="4" id="KW-1133">Transmembrane helix</keyword>
<reference evidence="6 7" key="1">
    <citation type="journal article" date="2013" name="Genome Announc.">
        <title>Complete Genome Sequence of the Solvent Producer Clostridium saccharobutylicum NCP262 (DSM 13864).</title>
        <authorList>
            <person name="Poehlein A."/>
            <person name="Hartwich K."/>
            <person name="Krabben P."/>
            <person name="Ehrenreich A."/>
            <person name="Liebl W."/>
            <person name="Durre P."/>
            <person name="Gottschalk G."/>
            <person name="Daniel R."/>
        </authorList>
    </citation>
    <scope>NUCLEOTIDE SEQUENCE [LARGE SCALE GENOMIC DNA]</scope>
    <source>
        <strain evidence="6">DSM 13864</strain>
    </source>
</reference>
<organism evidence="6 7">
    <name type="scientific">Clostridium saccharobutylicum DSM 13864</name>
    <dbReference type="NCBI Taxonomy" id="1345695"/>
    <lineage>
        <taxon>Bacteria</taxon>
        <taxon>Bacillati</taxon>
        <taxon>Bacillota</taxon>
        <taxon>Clostridia</taxon>
        <taxon>Eubacteriales</taxon>
        <taxon>Clostridiaceae</taxon>
        <taxon>Clostridium</taxon>
    </lineage>
</organism>
<dbReference type="HOGENOM" id="CLU_1109885_0_0_9"/>
<keyword evidence="4" id="KW-0472">Membrane</keyword>
<dbReference type="Pfam" id="PF00226">
    <property type="entry name" value="DnaJ"/>
    <property type="match status" value="1"/>
</dbReference>
<evidence type="ECO:0000256" key="2">
    <source>
        <dbReference type="SAM" id="Coils"/>
    </source>
</evidence>
<dbReference type="PATRIC" id="fig|1345695.10.peg.3199"/>
<feature type="transmembrane region" description="Helical" evidence="4">
    <location>
        <begin position="214"/>
        <end position="232"/>
    </location>
</feature>
<evidence type="ECO:0000256" key="1">
    <source>
        <dbReference type="ARBA" id="ARBA00022705"/>
    </source>
</evidence>
<evidence type="ECO:0000313" key="7">
    <source>
        <dbReference type="Proteomes" id="UP000017118"/>
    </source>
</evidence>
<feature type="coiled-coil region" evidence="2">
    <location>
        <begin position="13"/>
        <end position="60"/>
    </location>
</feature>
<keyword evidence="7" id="KW-1185">Reference proteome</keyword>
<dbReference type="PRINTS" id="PR00625">
    <property type="entry name" value="JDOMAIN"/>
</dbReference>
<dbReference type="PROSITE" id="PS50076">
    <property type="entry name" value="DNAJ_2"/>
    <property type="match status" value="1"/>
</dbReference>
<dbReference type="GO" id="GO:0006260">
    <property type="term" value="P:DNA replication"/>
    <property type="evidence" value="ECO:0007669"/>
    <property type="project" value="UniProtKB-KW"/>
</dbReference>
<dbReference type="SUPFAM" id="SSF46565">
    <property type="entry name" value="Chaperone J-domain"/>
    <property type="match status" value="1"/>
</dbReference>
<feature type="compositionally biased region" description="Basic and acidic residues" evidence="3">
    <location>
        <begin position="104"/>
        <end position="139"/>
    </location>
</feature>
<dbReference type="InterPro" id="IPR036869">
    <property type="entry name" value="J_dom_sf"/>
</dbReference>
<accession>U5MRI7</accession>
<evidence type="ECO:0000256" key="3">
    <source>
        <dbReference type="SAM" id="MobiDB-lite"/>
    </source>
</evidence>
<name>U5MRI7_CLOSA</name>
<dbReference type="RefSeq" id="WP_022746288.1">
    <property type="nucleotide sequence ID" value="NC_022571.1"/>
</dbReference>
<dbReference type="eggNOG" id="ENOG5030G9P">
    <property type="taxonomic scope" value="Bacteria"/>
</dbReference>
<feature type="region of interest" description="Disordered" evidence="3">
    <location>
        <begin position="76"/>
        <end position="139"/>
    </location>
</feature>
<keyword evidence="4" id="KW-0812">Transmembrane</keyword>
<feature type="transmembrane region" description="Helical" evidence="4">
    <location>
        <begin position="180"/>
        <end position="202"/>
    </location>
</feature>
<keyword evidence="1" id="KW-0235">DNA replication</keyword>
<evidence type="ECO:0000256" key="4">
    <source>
        <dbReference type="SAM" id="Phobius"/>
    </source>
</evidence>
<dbReference type="InterPro" id="IPR001623">
    <property type="entry name" value="DnaJ_domain"/>
</dbReference>
<proteinExistence type="predicted"/>
<dbReference type="KEGG" id="csb:CLSA_c21540"/>
<protein>
    <submittedName>
        <fullName evidence="6">DnaJ-class molecular chaperone</fullName>
    </submittedName>
</protein>
<feature type="transmembrane region" description="Helical" evidence="4">
    <location>
        <begin position="149"/>
        <end position="174"/>
    </location>
</feature>
<gene>
    <name evidence="6" type="ORF">CLSA_c21540</name>
</gene>
<dbReference type="EMBL" id="CP006721">
    <property type="protein sequence ID" value="AGX43133.1"/>
    <property type="molecule type" value="Genomic_DNA"/>
</dbReference>
<dbReference type="GeneID" id="55474605"/>
<keyword evidence="2" id="KW-0175">Coiled coil</keyword>
<evidence type="ECO:0000259" key="5">
    <source>
        <dbReference type="PROSITE" id="PS50076"/>
    </source>
</evidence>
<dbReference type="Gene3D" id="1.10.287.110">
    <property type="entry name" value="DnaJ domain"/>
    <property type="match status" value="1"/>
</dbReference>
<dbReference type="OrthoDB" id="1905711at2"/>
<sequence length="251" mass="29046">MTDYYKLLGVEENASKEEIREAYEKQVEKIKKEVVNEKRLNQFLKIFDEAYEALNNLEENKLKDQNPTLIRNPQEVQRELEDDNSSDDYLNTNNSKRKRRSTNRKKDDFIEKGSSKNKDKKNKLNDKKEEKGRKQKAVEKKTKSNINTVLQLIMLPIKIMLLPIIAILSVIILILQIINIISWIVTKVLIVGSISLGAIHLYQVKLGQPMNYNILILSASVLVASFFLPYILKFVLKVLKSLNDILKGIVF</sequence>
<dbReference type="AlphaFoldDB" id="U5MRI7"/>
<feature type="domain" description="J" evidence="5">
    <location>
        <begin position="3"/>
        <end position="67"/>
    </location>
</feature>